<dbReference type="EMBL" id="PKMF04001087">
    <property type="protein sequence ID" value="KAK7814598.1"/>
    <property type="molecule type" value="Genomic_DNA"/>
</dbReference>
<dbReference type="AlphaFoldDB" id="A0AAW0IJJ1"/>
<accession>A0AAW0IJJ1</accession>
<reference evidence="2" key="1">
    <citation type="submission" date="2017-12" db="EMBL/GenBank/DDBJ databases">
        <authorList>
            <person name="Barbosa P."/>
            <person name="Usie A."/>
            <person name="Ramos A.M."/>
        </authorList>
    </citation>
    <scope>NUCLEOTIDE SEQUENCE</scope>
    <source>
        <strain evidence="2">HL8</strain>
        <tissue evidence="2">Leaves</tissue>
    </source>
</reference>
<dbReference type="InterPro" id="IPR002156">
    <property type="entry name" value="RNaseH_domain"/>
</dbReference>
<evidence type="ECO:0000259" key="1">
    <source>
        <dbReference type="Pfam" id="PF13456"/>
    </source>
</evidence>
<dbReference type="EMBL" id="PKMF04000265">
    <property type="protein sequence ID" value="KAK7840293.1"/>
    <property type="molecule type" value="Genomic_DNA"/>
</dbReference>
<dbReference type="GO" id="GO:0003676">
    <property type="term" value="F:nucleic acid binding"/>
    <property type="evidence" value="ECO:0007669"/>
    <property type="project" value="InterPro"/>
</dbReference>
<reference evidence="2" key="3">
    <citation type="submission" date="2023-07" db="EMBL/GenBank/DDBJ databases">
        <title>An improved reference 1 genome and first organelle genomes of Quercus suber.</title>
        <authorList>
            <consortium name="Genosuber Consortium"/>
            <person name="Usie A."/>
            <person name="Serra O."/>
            <person name="Barros P."/>
        </authorList>
    </citation>
    <scope>NUCLEOTIDE SEQUENCE</scope>
    <source>
        <strain evidence="2">HL8</strain>
        <tissue evidence="2">Leaves</tissue>
    </source>
</reference>
<reference evidence="2 4" key="2">
    <citation type="journal article" date="2018" name="Sci. Data">
        <title>The draft genome sequence of cork oak.</title>
        <authorList>
            <person name="Ramos A.M."/>
            <person name="Usie A."/>
            <person name="Barbosa P."/>
            <person name="Barros P.M."/>
            <person name="Capote T."/>
            <person name="Chaves I."/>
            <person name="Simoes F."/>
            <person name="Abreu I."/>
            <person name="Carrasquinho I."/>
            <person name="Faro C."/>
            <person name="Guimaraes J.B."/>
            <person name="Mendonca D."/>
            <person name="Nobrega F."/>
            <person name="Rodrigues L."/>
            <person name="Saibo N.J.M."/>
            <person name="Varela M.C."/>
            <person name="Egas C."/>
            <person name="Matos J."/>
            <person name="Miguel C.M."/>
            <person name="Oliveira M.M."/>
            <person name="Ricardo C.P."/>
            <person name="Goncalves S."/>
        </authorList>
    </citation>
    <scope>NUCLEOTIDE SEQUENCE [LARGE SCALE GENOMIC DNA]</scope>
    <source>
        <strain evidence="4">cv. HL8</strain>
        <strain evidence="2">HL8</strain>
    </source>
</reference>
<protein>
    <recommendedName>
        <fullName evidence="1">RNase H type-1 domain-containing protein</fullName>
    </recommendedName>
</protein>
<dbReference type="Pfam" id="PF13456">
    <property type="entry name" value="RVT_3"/>
    <property type="match status" value="1"/>
</dbReference>
<feature type="domain" description="RNase H type-1" evidence="1">
    <location>
        <begin position="27"/>
        <end position="79"/>
    </location>
</feature>
<comment type="caution">
    <text evidence="2">The sequence shown here is derived from an EMBL/GenBank/DDBJ whole genome shotgun (WGS) entry which is preliminary data.</text>
</comment>
<evidence type="ECO:0000313" key="3">
    <source>
        <dbReference type="EMBL" id="KAK7840293.1"/>
    </source>
</evidence>
<evidence type="ECO:0000313" key="4">
    <source>
        <dbReference type="Proteomes" id="UP000237347"/>
    </source>
</evidence>
<proteinExistence type="predicted"/>
<sequence length="88" mass="9401">MPYACNDLKDSSCSALEATLATCVKANFDGAIFSQDGLAGIGIIIWNEQGLVMAALSQQIPLPTSVEMVEVLVVRWALFLLRNSVLTG</sequence>
<keyword evidence="4" id="KW-1185">Reference proteome</keyword>
<dbReference type="GO" id="GO:0004523">
    <property type="term" value="F:RNA-DNA hybrid ribonuclease activity"/>
    <property type="evidence" value="ECO:0007669"/>
    <property type="project" value="InterPro"/>
</dbReference>
<name>A0AAW0IJJ1_QUESU</name>
<gene>
    <name evidence="2" type="ORF">CFP56_002929</name>
    <name evidence="3" type="ORF">CFP56_016855</name>
</gene>
<dbReference type="Proteomes" id="UP000237347">
    <property type="component" value="Unassembled WGS sequence"/>
</dbReference>
<evidence type="ECO:0000313" key="2">
    <source>
        <dbReference type="EMBL" id="KAK7814598.1"/>
    </source>
</evidence>
<organism evidence="2 4">
    <name type="scientific">Quercus suber</name>
    <name type="common">Cork oak</name>
    <dbReference type="NCBI Taxonomy" id="58331"/>
    <lineage>
        <taxon>Eukaryota</taxon>
        <taxon>Viridiplantae</taxon>
        <taxon>Streptophyta</taxon>
        <taxon>Embryophyta</taxon>
        <taxon>Tracheophyta</taxon>
        <taxon>Spermatophyta</taxon>
        <taxon>Magnoliopsida</taxon>
        <taxon>eudicotyledons</taxon>
        <taxon>Gunneridae</taxon>
        <taxon>Pentapetalae</taxon>
        <taxon>rosids</taxon>
        <taxon>fabids</taxon>
        <taxon>Fagales</taxon>
        <taxon>Fagaceae</taxon>
        <taxon>Quercus</taxon>
    </lineage>
</organism>